<accession>A0ABS4IBT9</accession>
<dbReference type="PANTHER" id="PTHR23513:SF6">
    <property type="entry name" value="MAJOR FACILITATOR SUPERFAMILY ASSOCIATED DOMAIN-CONTAINING PROTEIN"/>
    <property type="match status" value="1"/>
</dbReference>
<gene>
    <name evidence="7" type="ORF">J2Z83_000494</name>
</gene>
<evidence type="ECO:0000256" key="1">
    <source>
        <dbReference type="ARBA" id="ARBA00004651"/>
    </source>
</evidence>
<dbReference type="RefSeq" id="WP_209461637.1">
    <property type="nucleotide sequence ID" value="NZ_CP110224.1"/>
</dbReference>
<keyword evidence="5 6" id="KW-0472">Membrane</keyword>
<name>A0ABS4IBT9_9BACI</name>
<organism evidence="7 8">
    <name type="scientific">Virgibacillus natechei</name>
    <dbReference type="NCBI Taxonomy" id="1216297"/>
    <lineage>
        <taxon>Bacteria</taxon>
        <taxon>Bacillati</taxon>
        <taxon>Bacillota</taxon>
        <taxon>Bacilli</taxon>
        <taxon>Bacillales</taxon>
        <taxon>Bacillaceae</taxon>
        <taxon>Virgibacillus</taxon>
    </lineage>
</organism>
<dbReference type="Gene3D" id="1.20.1250.20">
    <property type="entry name" value="MFS general substrate transporter like domains"/>
    <property type="match status" value="1"/>
</dbReference>
<dbReference type="SUPFAM" id="SSF103473">
    <property type="entry name" value="MFS general substrate transporter"/>
    <property type="match status" value="1"/>
</dbReference>
<comment type="caution">
    <text evidence="7">The sequence shown here is derived from an EMBL/GenBank/DDBJ whole genome shotgun (WGS) entry which is preliminary data.</text>
</comment>
<keyword evidence="3 6" id="KW-0812">Transmembrane</keyword>
<evidence type="ECO:0000313" key="7">
    <source>
        <dbReference type="EMBL" id="MBP1968402.1"/>
    </source>
</evidence>
<feature type="transmembrane region" description="Helical" evidence="6">
    <location>
        <begin position="12"/>
        <end position="36"/>
    </location>
</feature>
<feature type="transmembrane region" description="Helical" evidence="6">
    <location>
        <begin position="42"/>
        <end position="63"/>
    </location>
</feature>
<proteinExistence type="predicted"/>
<sequence length="416" mass="44621">MKAFFIERNFLILLSGVFINGIGGGVYAVSGMLLVLHLSGSVLYSGFAFFAVSLANAMGFLVAPLANYFKYKNGLVICGFLKAALLFTIPLCYITVGLNVYYVIFLLFTISLLSQFTYPIESTILPIIVGKDNIIQANSYLQTVREAMDVVFVAGAGILVAFIGSVQAILITAICMLLSALAYTLFNFQQPEESKDKQSVGNVLDVYKSDLKAGIGYIRYSLIPKMIVSIIFINLAMGVMTTNLPAFALIKGGSEATYGFYMAALSLGIMIGTIMTSKIKEIGFGRLTIISFSGTGVLWMGTALLPVIPSLILFCLGAISIGIINILIFSAVQQQVETLFIGRVITVLSSAASIGIPFGALAGGVIGETFTPVVPVFICGIAMCVFSFSWLSSSVLRKLPKIDEAKLFPAKQVEEV</sequence>
<feature type="transmembrane region" description="Helical" evidence="6">
    <location>
        <begin position="372"/>
        <end position="391"/>
    </location>
</feature>
<feature type="transmembrane region" description="Helical" evidence="6">
    <location>
        <begin position="311"/>
        <end position="332"/>
    </location>
</feature>
<evidence type="ECO:0000256" key="6">
    <source>
        <dbReference type="SAM" id="Phobius"/>
    </source>
</evidence>
<dbReference type="CDD" id="cd06173">
    <property type="entry name" value="MFS_MefA_like"/>
    <property type="match status" value="1"/>
</dbReference>
<evidence type="ECO:0000313" key="8">
    <source>
        <dbReference type="Proteomes" id="UP001519345"/>
    </source>
</evidence>
<comment type="subcellular location">
    <subcellularLocation>
        <location evidence="1">Cell membrane</location>
        <topology evidence="1">Multi-pass membrane protein</topology>
    </subcellularLocation>
</comment>
<evidence type="ECO:0000256" key="5">
    <source>
        <dbReference type="ARBA" id="ARBA00023136"/>
    </source>
</evidence>
<feature type="transmembrane region" description="Helical" evidence="6">
    <location>
        <begin position="256"/>
        <end position="275"/>
    </location>
</feature>
<dbReference type="Pfam" id="PF07690">
    <property type="entry name" value="MFS_1"/>
    <property type="match status" value="1"/>
</dbReference>
<keyword evidence="4 6" id="KW-1133">Transmembrane helix</keyword>
<keyword evidence="8" id="KW-1185">Reference proteome</keyword>
<feature type="transmembrane region" description="Helical" evidence="6">
    <location>
        <begin position="287"/>
        <end position="305"/>
    </location>
</feature>
<dbReference type="EMBL" id="JAGGKX010000002">
    <property type="protein sequence ID" value="MBP1968402.1"/>
    <property type="molecule type" value="Genomic_DNA"/>
</dbReference>
<reference evidence="7 8" key="1">
    <citation type="submission" date="2021-03" db="EMBL/GenBank/DDBJ databases">
        <title>Genomic Encyclopedia of Type Strains, Phase IV (KMG-IV): sequencing the most valuable type-strain genomes for metagenomic binning, comparative biology and taxonomic classification.</title>
        <authorList>
            <person name="Goeker M."/>
        </authorList>
    </citation>
    <scope>NUCLEOTIDE SEQUENCE [LARGE SCALE GENOMIC DNA]</scope>
    <source>
        <strain evidence="7 8">DSM 25609</strain>
    </source>
</reference>
<feature type="transmembrane region" description="Helical" evidence="6">
    <location>
        <begin position="75"/>
        <end position="96"/>
    </location>
</feature>
<keyword evidence="2" id="KW-1003">Cell membrane</keyword>
<evidence type="ECO:0000256" key="3">
    <source>
        <dbReference type="ARBA" id="ARBA00022692"/>
    </source>
</evidence>
<evidence type="ECO:0000256" key="2">
    <source>
        <dbReference type="ARBA" id="ARBA00022475"/>
    </source>
</evidence>
<feature type="transmembrane region" description="Helical" evidence="6">
    <location>
        <begin position="227"/>
        <end position="250"/>
    </location>
</feature>
<feature type="transmembrane region" description="Helical" evidence="6">
    <location>
        <begin position="344"/>
        <end position="366"/>
    </location>
</feature>
<feature type="transmembrane region" description="Helical" evidence="6">
    <location>
        <begin position="169"/>
        <end position="188"/>
    </location>
</feature>
<dbReference type="InterPro" id="IPR036259">
    <property type="entry name" value="MFS_trans_sf"/>
</dbReference>
<evidence type="ECO:0000256" key="4">
    <source>
        <dbReference type="ARBA" id="ARBA00022989"/>
    </source>
</evidence>
<dbReference type="PANTHER" id="PTHR23513">
    <property type="entry name" value="INTEGRAL MEMBRANE EFFLUX PROTEIN-RELATED"/>
    <property type="match status" value="1"/>
</dbReference>
<dbReference type="Proteomes" id="UP001519345">
    <property type="component" value="Unassembled WGS sequence"/>
</dbReference>
<protein>
    <submittedName>
        <fullName evidence="7">MFS family permease</fullName>
    </submittedName>
</protein>
<dbReference type="InterPro" id="IPR011701">
    <property type="entry name" value="MFS"/>
</dbReference>